<comment type="caution">
    <text evidence="1">The sequence shown here is derived from an EMBL/GenBank/DDBJ whole genome shotgun (WGS) entry which is preliminary data.</text>
</comment>
<evidence type="ECO:0000313" key="1">
    <source>
        <dbReference type="EMBL" id="GMR39909.1"/>
    </source>
</evidence>
<accession>A0AAN4ZHB4</accession>
<organism evidence="1 2">
    <name type="scientific">Pristionchus mayeri</name>
    <dbReference type="NCBI Taxonomy" id="1317129"/>
    <lineage>
        <taxon>Eukaryota</taxon>
        <taxon>Metazoa</taxon>
        <taxon>Ecdysozoa</taxon>
        <taxon>Nematoda</taxon>
        <taxon>Chromadorea</taxon>
        <taxon>Rhabditida</taxon>
        <taxon>Rhabditina</taxon>
        <taxon>Diplogasteromorpha</taxon>
        <taxon>Diplogasteroidea</taxon>
        <taxon>Neodiplogasteridae</taxon>
        <taxon>Pristionchus</taxon>
    </lineage>
</organism>
<proteinExistence type="predicted"/>
<dbReference type="AlphaFoldDB" id="A0AAN4ZHB4"/>
<dbReference type="EMBL" id="BTRK01000003">
    <property type="protein sequence ID" value="GMR39909.1"/>
    <property type="molecule type" value="Genomic_DNA"/>
</dbReference>
<evidence type="ECO:0000313" key="2">
    <source>
        <dbReference type="Proteomes" id="UP001328107"/>
    </source>
</evidence>
<feature type="non-terminal residue" evidence="1">
    <location>
        <position position="120"/>
    </location>
</feature>
<dbReference type="Proteomes" id="UP001328107">
    <property type="component" value="Unassembled WGS sequence"/>
</dbReference>
<sequence length="120" mass="13673">MYLLDTILRSLQDTLHNSLSGRSHFFHWLFLCPSSTLGRLLQLFLDCGRPRCSLPSRALTGRLVGREKRINWCLGSHSLASLAHLFLRSNLLLIHLHRILSYSILLIHRSPLSARSTSSL</sequence>
<keyword evidence="2" id="KW-1185">Reference proteome</keyword>
<reference evidence="2" key="1">
    <citation type="submission" date="2022-10" db="EMBL/GenBank/DDBJ databases">
        <title>Genome assembly of Pristionchus species.</title>
        <authorList>
            <person name="Yoshida K."/>
            <person name="Sommer R.J."/>
        </authorList>
    </citation>
    <scope>NUCLEOTIDE SEQUENCE [LARGE SCALE GENOMIC DNA]</scope>
    <source>
        <strain evidence="2">RS5460</strain>
    </source>
</reference>
<gene>
    <name evidence="1" type="ORF">PMAYCL1PPCAC_10104</name>
</gene>
<protein>
    <submittedName>
        <fullName evidence="1">Uncharacterized protein</fullName>
    </submittedName>
</protein>
<name>A0AAN4ZHB4_9BILA</name>